<keyword evidence="3" id="KW-1185">Reference proteome</keyword>
<dbReference type="KEGG" id="halg:HUG10_05485"/>
<protein>
    <submittedName>
        <fullName evidence="2">Uncharacterized protein</fullName>
    </submittedName>
</protein>
<name>A0A7D5GK52_9EURY</name>
<dbReference type="GeneID" id="56028264"/>
<dbReference type="RefSeq" id="WP_179168602.1">
    <property type="nucleotide sequence ID" value="NZ_CP058529.1"/>
</dbReference>
<evidence type="ECO:0000256" key="1">
    <source>
        <dbReference type="SAM" id="Phobius"/>
    </source>
</evidence>
<accession>A0A7D5GK52</accession>
<dbReference type="Proteomes" id="UP000509750">
    <property type="component" value="Chromosome"/>
</dbReference>
<dbReference type="AlphaFoldDB" id="A0A7D5GK52"/>
<evidence type="ECO:0000313" key="3">
    <source>
        <dbReference type="Proteomes" id="UP000509750"/>
    </source>
</evidence>
<evidence type="ECO:0000313" key="2">
    <source>
        <dbReference type="EMBL" id="QLG27027.1"/>
    </source>
</evidence>
<sequence>MSIRGVVADNPMPVLFSVAFVAVLVATVASALTTDDVVTTLRLGALAAVLLFFAAGFWAGPVGERYL</sequence>
<dbReference type="EMBL" id="CP058529">
    <property type="protein sequence ID" value="QLG27027.1"/>
    <property type="molecule type" value="Genomic_DNA"/>
</dbReference>
<keyword evidence="1" id="KW-0472">Membrane</keyword>
<keyword evidence="1" id="KW-0812">Transmembrane</keyword>
<proteinExistence type="predicted"/>
<organism evidence="2 3">
    <name type="scientific">Halorarum halophilum</name>
    <dbReference type="NCBI Taxonomy" id="2743090"/>
    <lineage>
        <taxon>Archaea</taxon>
        <taxon>Methanobacteriati</taxon>
        <taxon>Methanobacteriota</taxon>
        <taxon>Stenosarchaea group</taxon>
        <taxon>Halobacteria</taxon>
        <taxon>Halobacteriales</taxon>
        <taxon>Haloferacaceae</taxon>
        <taxon>Halorarum</taxon>
    </lineage>
</organism>
<feature type="transmembrane region" description="Helical" evidence="1">
    <location>
        <begin position="41"/>
        <end position="60"/>
    </location>
</feature>
<keyword evidence="1" id="KW-1133">Transmembrane helix</keyword>
<reference evidence="2 3" key="1">
    <citation type="submission" date="2020-07" db="EMBL/GenBank/DDBJ databases">
        <title>Gai3-2, isolated from salt lake.</title>
        <authorList>
            <person name="Cui H."/>
            <person name="Shi X."/>
        </authorList>
    </citation>
    <scope>NUCLEOTIDE SEQUENCE [LARGE SCALE GENOMIC DNA]</scope>
    <source>
        <strain evidence="2 3">Gai3-2</strain>
    </source>
</reference>
<gene>
    <name evidence="2" type="ORF">HUG10_05485</name>
</gene>